<reference evidence="1" key="1">
    <citation type="submission" date="2019-08" db="EMBL/GenBank/DDBJ databases">
        <authorList>
            <person name="Kucharzyk K."/>
            <person name="Murdoch R.W."/>
            <person name="Higgins S."/>
            <person name="Loffler F."/>
        </authorList>
    </citation>
    <scope>NUCLEOTIDE SEQUENCE</scope>
</reference>
<accession>A0A645D4T5</accession>
<protein>
    <submittedName>
        <fullName evidence="1">Uncharacterized protein</fullName>
    </submittedName>
</protein>
<evidence type="ECO:0000313" key="1">
    <source>
        <dbReference type="EMBL" id="MPM84334.1"/>
    </source>
</evidence>
<dbReference type="AlphaFoldDB" id="A0A645D4T5"/>
<dbReference type="EMBL" id="VSSQ01032907">
    <property type="protein sequence ID" value="MPM84334.1"/>
    <property type="molecule type" value="Genomic_DNA"/>
</dbReference>
<gene>
    <name evidence="1" type="ORF">SDC9_131405</name>
</gene>
<comment type="caution">
    <text evidence="1">The sequence shown here is derived from an EMBL/GenBank/DDBJ whole genome shotgun (WGS) entry which is preliminary data.</text>
</comment>
<proteinExistence type="predicted"/>
<organism evidence="1">
    <name type="scientific">bioreactor metagenome</name>
    <dbReference type="NCBI Taxonomy" id="1076179"/>
    <lineage>
        <taxon>unclassified sequences</taxon>
        <taxon>metagenomes</taxon>
        <taxon>ecological metagenomes</taxon>
    </lineage>
</organism>
<name>A0A645D4T5_9ZZZZ</name>
<sequence>MASLILLIMGLPIVGLAQGIKKYPRMQMLLMEAQLAEIKRNIIIDDRDIPEFERIYRDYIAEITDLNMGNKRPPLVDMSLEGLSDREIEEVFIRQNERAKRQLIIREKYFYEFKKVIPPREIVKLYRIEREIAKKAQNEIRKRFDR</sequence>